<comment type="caution">
    <text evidence="4">The sequence shown here is derived from an EMBL/GenBank/DDBJ whole genome shotgun (WGS) entry which is preliminary data.</text>
</comment>
<proteinExistence type="inferred from homology"/>
<keyword evidence="2 3" id="KW-0472">Membrane</keyword>
<keyword evidence="3" id="KW-0812">Transmembrane</keyword>
<dbReference type="PANTHER" id="PTHR22550">
    <property type="entry name" value="SPORE GERMINATION PROTEIN"/>
    <property type="match status" value="1"/>
</dbReference>
<dbReference type="InterPro" id="IPR050768">
    <property type="entry name" value="UPF0353/GerABKA_families"/>
</dbReference>
<organism evidence="4 5">
    <name type="scientific">Candidatus Carbonibacillus altaicus</name>
    <dbReference type="NCBI Taxonomy" id="2163959"/>
    <lineage>
        <taxon>Bacteria</taxon>
        <taxon>Bacillati</taxon>
        <taxon>Bacillota</taxon>
        <taxon>Bacilli</taxon>
        <taxon>Bacillales</taxon>
        <taxon>Candidatus Carbonibacillus</taxon>
    </lineage>
</organism>
<feature type="transmembrane region" description="Helical" evidence="3">
    <location>
        <begin position="387"/>
        <end position="408"/>
    </location>
</feature>
<reference evidence="5" key="1">
    <citation type="journal article" date="2018" name="Sci. Rep.">
        <title>Lignite coal burning seam in the remote Altai Mountains harbors a hydrogen-driven thermophilic microbial community.</title>
        <authorList>
            <person name="Kadnikov V.V."/>
            <person name="Mardanov A.V."/>
            <person name="Ivasenko D.A."/>
            <person name="Antsiferov D.V."/>
            <person name="Beletsky A.V."/>
            <person name="Karnachuk O.V."/>
            <person name="Ravin N.V."/>
        </authorList>
    </citation>
    <scope>NUCLEOTIDE SEQUENCE [LARGE SCALE GENOMIC DNA]</scope>
</reference>
<feature type="transmembrane region" description="Helical" evidence="3">
    <location>
        <begin position="414"/>
        <end position="432"/>
    </location>
</feature>
<dbReference type="InterPro" id="IPR004995">
    <property type="entry name" value="Spore_Ger"/>
</dbReference>
<dbReference type="AlphaFoldDB" id="A0A2R6Y1I5"/>
<keyword evidence="3" id="KW-1133">Transmembrane helix</keyword>
<comment type="similarity">
    <text evidence="1">Belongs to the GerABKA family.</text>
</comment>
<dbReference type="GO" id="GO:0009847">
    <property type="term" value="P:spore germination"/>
    <property type="evidence" value="ECO:0007669"/>
    <property type="project" value="InterPro"/>
</dbReference>
<name>A0A2R6Y1I5_9BACL</name>
<evidence type="ECO:0000256" key="3">
    <source>
        <dbReference type="SAM" id="Phobius"/>
    </source>
</evidence>
<dbReference type="Pfam" id="PF03323">
    <property type="entry name" value="GerA"/>
    <property type="match status" value="1"/>
</dbReference>
<dbReference type="EMBL" id="PEBX01000026">
    <property type="protein sequence ID" value="PTQ56505.1"/>
    <property type="molecule type" value="Genomic_DNA"/>
</dbReference>
<evidence type="ECO:0000256" key="2">
    <source>
        <dbReference type="ARBA" id="ARBA00023136"/>
    </source>
</evidence>
<gene>
    <name evidence="4" type="ORF">BSOLF_0140</name>
</gene>
<evidence type="ECO:0000256" key="1">
    <source>
        <dbReference type="ARBA" id="ARBA00005278"/>
    </source>
</evidence>
<dbReference type="PIRSF" id="PIRSF005690">
    <property type="entry name" value="GerBA"/>
    <property type="match status" value="1"/>
</dbReference>
<feature type="transmembrane region" description="Helical" evidence="3">
    <location>
        <begin position="444"/>
        <end position="473"/>
    </location>
</feature>
<accession>A0A2R6Y1I5</accession>
<dbReference type="Proteomes" id="UP000244338">
    <property type="component" value="Unassembled WGS sequence"/>
</dbReference>
<evidence type="ECO:0000313" key="5">
    <source>
        <dbReference type="Proteomes" id="UP000244338"/>
    </source>
</evidence>
<evidence type="ECO:0000313" key="4">
    <source>
        <dbReference type="EMBL" id="PTQ56505.1"/>
    </source>
</evidence>
<protein>
    <submittedName>
        <fullName evidence="4">Spore germination protein GerKA</fullName>
    </submittedName>
</protein>
<feature type="transmembrane region" description="Helical" evidence="3">
    <location>
        <begin position="352"/>
        <end position="375"/>
    </location>
</feature>
<dbReference type="PANTHER" id="PTHR22550:SF5">
    <property type="entry name" value="LEUCINE ZIPPER PROTEIN 4"/>
    <property type="match status" value="1"/>
</dbReference>
<feature type="transmembrane region" description="Helical" evidence="3">
    <location>
        <begin position="326"/>
        <end position="346"/>
    </location>
</feature>
<dbReference type="GO" id="GO:0016020">
    <property type="term" value="C:membrane"/>
    <property type="evidence" value="ECO:0007669"/>
    <property type="project" value="InterPro"/>
</dbReference>
<sequence length="542" mass="61866">MPWVEVNAVRWMRLNMKNQLVMHHEKLAREHTQKEMMHLKTPLPRRLNQTVQLIKERFYANKNADFQTRFTSYGRRRAYLIYLQGTVEQALVEHAILAPLNHPLPRRRRIHPGIDARLSSLNIKPLKTIETVSDHLLNGYPVLVIDGERTAYAFSMSAFPSRQIGKPDNENVLKGPHEAFTEDIEKNSALIRRYVRTPKLIHEMHTLGRQQKTSISLFYIEGVINPALVDNIKKRLDAIDRLDYDQIANIEQFIEERPYSLLPSMLTTERPDRVAAHLLEGHIAIMQDNFPYAYIAPATYWTLFHTPEDHYARLPYAWFSRGVRTIAFFLTLLTPAAYVAVTNYHLEMIPIALLMAIAGTREMVPFPVILEILLMEFSFELIREASIRIPSQIGPTIGIVGAIILGQAAVQANIVSPIMVIVVAITGLASYAHPDLSFGFAIRIARFFFIAAAATLGFLGIALLLAAALAYAVSFKSFGVGYFTPWAPYVPSSHDVFLRKPLPNETVMPLSNMPVQKTKANRKRYLSLDKSDPWRKRRRWHP</sequence>